<dbReference type="InterPro" id="IPR020841">
    <property type="entry name" value="PKS_Beta-ketoAc_synthase_dom"/>
</dbReference>
<dbReference type="SMART" id="SM00825">
    <property type="entry name" value="PKS_KS"/>
    <property type="match status" value="1"/>
</dbReference>
<dbReference type="PROSITE" id="PS52004">
    <property type="entry name" value="KS3_2"/>
    <property type="match status" value="1"/>
</dbReference>
<dbReference type="Gene3D" id="3.10.129.110">
    <property type="entry name" value="Polyketide synthase dehydratase"/>
    <property type="match status" value="1"/>
</dbReference>
<dbReference type="Pfam" id="PF00550">
    <property type="entry name" value="PP-binding"/>
    <property type="match status" value="1"/>
</dbReference>
<dbReference type="PROSITE" id="PS52019">
    <property type="entry name" value="PKS_MFAS_DH"/>
    <property type="match status" value="1"/>
</dbReference>
<dbReference type="Pfam" id="PF16197">
    <property type="entry name" value="KAsynt_C_assoc"/>
    <property type="match status" value="1"/>
</dbReference>
<feature type="domain" description="Carrier" evidence="5">
    <location>
        <begin position="2009"/>
        <end position="2087"/>
    </location>
</feature>
<dbReference type="InterPro" id="IPR042104">
    <property type="entry name" value="PKS_dehydratase_sf"/>
</dbReference>
<dbReference type="InterPro" id="IPR049900">
    <property type="entry name" value="PKS_mFAS_DH"/>
</dbReference>
<dbReference type="InterPro" id="IPR036291">
    <property type="entry name" value="NAD(P)-bd_dom_sf"/>
</dbReference>
<dbReference type="InterPro" id="IPR023213">
    <property type="entry name" value="CAT-like_dom_sf"/>
</dbReference>
<dbReference type="InterPro" id="IPR014031">
    <property type="entry name" value="Ketoacyl_synth_C"/>
</dbReference>
<dbReference type="GO" id="GO:0006633">
    <property type="term" value="P:fatty acid biosynthetic process"/>
    <property type="evidence" value="ECO:0007669"/>
    <property type="project" value="InterPro"/>
</dbReference>
<accession>A0A2C9MA35</accession>
<keyword evidence="1" id="KW-0596">Phosphopantetheine</keyword>
<dbReference type="KEGG" id="bgt:106064961"/>
<protein>
    <submittedName>
        <fullName evidence="8">Uncharacterized protein</fullName>
    </submittedName>
</protein>
<dbReference type="Pfam" id="PF00698">
    <property type="entry name" value="Acyl_transf_1"/>
    <property type="match status" value="1"/>
</dbReference>
<dbReference type="SMART" id="SM00823">
    <property type="entry name" value="PKS_PP"/>
    <property type="match status" value="1"/>
</dbReference>
<dbReference type="SUPFAM" id="SSF53901">
    <property type="entry name" value="Thiolase-like"/>
    <property type="match status" value="1"/>
</dbReference>
<evidence type="ECO:0000256" key="3">
    <source>
        <dbReference type="ARBA" id="ARBA00022679"/>
    </source>
</evidence>
<dbReference type="InterPro" id="IPR018201">
    <property type="entry name" value="Ketoacyl_synth_AS"/>
</dbReference>
<evidence type="ECO:0000259" key="5">
    <source>
        <dbReference type="PROSITE" id="PS50075"/>
    </source>
</evidence>
<dbReference type="EnsemblMetazoa" id="BGLB040282-RA">
    <property type="protein sequence ID" value="BGLB040282-PA"/>
    <property type="gene ID" value="BGLB040282"/>
</dbReference>
<dbReference type="Gene3D" id="1.10.1200.10">
    <property type="entry name" value="ACP-like"/>
    <property type="match status" value="1"/>
</dbReference>
<dbReference type="InterPro" id="IPR057326">
    <property type="entry name" value="KR_dom"/>
</dbReference>
<feature type="active site" description="Proton donor; for dehydratase activity" evidence="4">
    <location>
        <position position="1090"/>
    </location>
</feature>
<dbReference type="InterPro" id="IPR049551">
    <property type="entry name" value="PKS_DH_C"/>
</dbReference>
<dbReference type="PANTHER" id="PTHR43775:SF37">
    <property type="entry name" value="SI:DKEY-61P9.11"/>
    <property type="match status" value="1"/>
</dbReference>
<name>A0A2C9MA35_BIOGL</name>
<dbReference type="InterPro" id="IPR016039">
    <property type="entry name" value="Thiolase-like"/>
</dbReference>
<evidence type="ECO:0000313" key="8">
    <source>
        <dbReference type="EnsemblMetazoa" id="BGLB040282-PA"/>
    </source>
</evidence>
<dbReference type="PROSITE" id="PS50075">
    <property type="entry name" value="CARRIER"/>
    <property type="match status" value="1"/>
</dbReference>
<proteinExistence type="predicted"/>
<dbReference type="Pfam" id="PF14765">
    <property type="entry name" value="PS-DH"/>
    <property type="match status" value="1"/>
</dbReference>
<evidence type="ECO:0000259" key="6">
    <source>
        <dbReference type="PROSITE" id="PS52004"/>
    </source>
</evidence>
<dbReference type="Pfam" id="PF00109">
    <property type="entry name" value="ketoacyl-synt"/>
    <property type="match status" value="1"/>
</dbReference>
<dbReference type="PANTHER" id="PTHR43775">
    <property type="entry name" value="FATTY ACID SYNTHASE"/>
    <property type="match status" value="1"/>
</dbReference>
<evidence type="ECO:0000256" key="1">
    <source>
        <dbReference type="ARBA" id="ARBA00022450"/>
    </source>
</evidence>
<dbReference type="Pfam" id="PF02801">
    <property type="entry name" value="Ketoacyl-synt_C"/>
    <property type="match status" value="1"/>
</dbReference>
<dbReference type="Gene3D" id="3.30.559.10">
    <property type="entry name" value="Chloramphenicol acetyltransferase-like domain"/>
    <property type="match status" value="1"/>
</dbReference>
<organism evidence="8 9">
    <name type="scientific">Biomphalaria glabrata</name>
    <name type="common">Bloodfluke planorb</name>
    <name type="synonym">Freshwater snail</name>
    <dbReference type="NCBI Taxonomy" id="6526"/>
    <lineage>
        <taxon>Eukaryota</taxon>
        <taxon>Metazoa</taxon>
        <taxon>Spiralia</taxon>
        <taxon>Lophotrochozoa</taxon>
        <taxon>Mollusca</taxon>
        <taxon>Gastropoda</taxon>
        <taxon>Heterobranchia</taxon>
        <taxon>Euthyneura</taxon>
        <taxon>Panpulmonata</taxon>
        <taxon>Hygrophila</taxon>
        <taxon>Lymnaeoidea</taxon>
        <taxon>Planorbidae</taxon>
        <taxon>Biomphalaria</taxon>
    </lineage>
</organism>
<dbReference type="VEuPathDB" id="VectorBase:BGLAX_032206"/>
<evidence type="ECO:0000256" key="4">
    <source>
        <dbReference type="PROSITE-ProRule" id="PRU01363"/>
    </source>
</evidence>
<reference evidence="8" key="1">
    <citation type="submission" date="2020-05" db="UniProtKB">
        <authorList>
            <consortium name="EnsemblMetazoa"/>
        </authorList>
    </citation>
    <scope>IDENTIFICATION</scope>
    <source>
        <strain evidence="8">BB02</strain>
    </source>
</reference>
<dbReference type="InterPro" id="IPR013968">
    <property type="entry name" value="PKS_KR"/>
</dbReference>
<dbReference type="InterPro" id="IPR014030">
    <property type="entry name" value="Ketoacyl_synth_N"/>
</dbReference>
<dbReference type="SUPFAM" id="SSF47336">
    <property type="entry name" value="ACP-like"/>
    <property type="match status" value="1"/>
</dbReference>
<dbReference type="Pfam" id="PF08659">
    <property type="entry name" value="KR"/>
    <property type="match status" value="1"/>
</dbReference>
<feature type="domain" description="PKS/mFAS DH" evidence="7">
    <location>
        <begin position="886"/>
        <end position="1172"/>
    </location>
</feature>
<dbReference type="GO" id="GO:0004312">
    <property type="term" value="F:fatty acid synthase activity"/>
    <property type="evidence" value="ECO:0007669"/>
    <property type="project" value="TreeGrafter"/>
</dbReference>
<dbReference type="SUPFAM" id="SSF52777">
    <property type="entry name" value="CoA-dependent acyltransferases"/>
    <property type="match status" value="1"/>
</dbReference>
<dbReference type="InterPro" id="IPR016035">
    <property type="entry name" value="Acyl_Trfase/lysoPLipase"/>
</dbReference>
<dbReference type="InterPro" id="IPR001242">
    <property type="entry name" value="Condensation_dom"/>
</dbReference>
<feature type="domain" description="Ketosynthase family 3 (KS3)" evidence="6">
    <location>
        <begin position="5"/>
        <end position="426"/>
    </location>
</feature>
<dbReference type="CDD" id="cd00833">
    <property type="entry name" value="PKS"/>
    <property type="match status" value="1"/>
</dbReference>
<dbReference type="InterPro" id="IPR020806">
    <property type="entry name" value="PKS_PP-bd"/>
</dbReference>
<evidence type="ECO:0000256" key="2">
    <source>
        <dbReference type="ARBA" id="ARBA00022553"/>
    </source>
</evidence>
<keyword evidence="3" id="KW-0808">Transferase</keyword>
<evidence type="ECO:0000313" key="9">
    <source>
        <dbReference type="Proteomes" id="UP000076420"/>
    </source>
</evidence>
<dbReference type="Gene3D" id="3.40.366.10">
    <property type="entry name" value="Malonyl-Coenzyme A Acyl Carrier Protein, domain 2"/>
    <property type="match status" value="1"/>
</dbReference>
<gene>
    <name evidence="8" type="primary">106064961</name>
</gene>
<feature type="region of interest" description="N-terminal hotdog fold" evidence="4">
    <location>
        <begin position="886"/>
        <end position="1012"/>
    </location>
</feature>
<dbReference type="GO" id="GO:0004315">
    <property type="term" value="F:3-oxoacyl-[acyl-carrier-protein] synthase activity"/>
    <property type="evidence" value="ECO:0007669"/>
    <property type="project" value="InterPro"/>
</dbReference>
<dbReference type="Gene3D" id="3.30.70.3290">
    <property type="match status" value="1"/>
</dbReference>
<dbReference type="InterPro" id="IPR009081">
    <property type="entry name" value="PP-bd_ACP"/>
</dbReference>
<dbReference type="InterPro" id="IPR036736">
    <property type="entry name" value="ACP-like_sf"/>
</dbReference>
<dbReference type="Gene3D" id="3.40.47.10">
    <property type="match status" value="1"/>
</dbReference>
<dbReference type="InterPro" id="IPR050091">
    <property type="entry name" value="PKS_NRPS_Biosynth_Enz"/>
</dbReference>
<dbReference type="SMART" id="SM00827">
    <property type="entry name" value="PKS_AT"/>
    <property type="match status" value="1"/>
</dbReference>
<evidence type="ECO:0000259" key="7">
    <source>
        <dbReference type="PROSITE" id="PS52019"/>
    </source>
</evidence>
<dbReference type="InterPro" id="IPR032821">
    <property type="entry name" value="PKS_assoc"/>
</dbReference>
<dbReference type="Gene3D" id="3.30.559.30">
    <property type="entry name" value="Nonribosomal peptide synthetase, condensation domain"/>
    <property type="match status" value="1"/>
</dbReference>
<dbReference type="Gene3D" id="3.40.50.720">
    <property type="entry name" value="NAD(P)-binding Rossmann-like Domain"/>
    <property type="match status" value="1"/>
</dbReference>
<dbReference type="InterPro" id="IPR001227">
    <property type="entry name" value="Ac_transferase_dom_sf"/>
</dbReference>
<sequence length="2583" mass="287974">MSFQREQIAIVGISCKVPGADNVEQYWKLLENGENHVIDIPKERWNNDAFYDPDPHAIGKSYVRRAGLLKDPIAFDNKLFNINDFEADQMDPQQRYVLECTFRALEDAGIAREKLAGSNTGVYVGAMNGDYRGLFTAKSPIVGNYTVTGISNSIIAARISFVFDLRGPSMTLDTACSSALLAIHIGAQALRTGDCDMALCGGTNFLMSPDVFVHLSKAHMVSPTGQCFAFSDSADGYTRGEGCGMVILKRLKDALRDGDRIWATIETGSNQDGHTVTPISAPSGDQQIKLLDQVYKNSGVDVGKIDYIEAHGTGTSAGDPVEANALGKFFQECGAVRHRYIGSVKTNLGHLESAAGTAGLIKVLLMMKHSKIVPSLFFDRPNPKINFPDMNLSVPTQVVNWQSQNKVACVNSFGFGGTNCHAVVMEYEDHMSRQNSMVEQKNIPCVVCFSAKHEKSLKGSIEDFVNHPDVSTLDVHDVSYTSTVRRDHYNVRFSTVVEDMAELISKLNDHLHKGAKGANIVRKARVIFVFGGMGTSWKGMCKDMLEMSNDFRNAIQEIDSYLSEYVAWSLISMFEKEDDLDDPEVSPIAIFACQVALARLWSSLGVGPACVVGQSVGEVAGAHFAGVLTLKDAVKIIFYRTSLMARVKGGKMFVVRNLPVDRVKDIVKNYSGLANVSLEYSPIACSVSGNADTITKIKQDIQAKARALNTQVQMIDLQVPVAYHTHHVESCKIPLREAIVDIKPKSPEVDMYSTVTSDLVNGPLGPDYWVNNMREPVRFYEAVQKSFAKGYKNVYIEIGPKPVMRAHANDIFPKDEVATVVSMSKPPAWKIFLQALCSAYDLGCKVEWANIPHEGNIVTPIPRYSFNLRRNLQLCESAHMVLAGVHYMRKEHPFLNKVDTTDDYKIMVTQMTFPSVYDHIVSGMLIIPGAFYAETGFAVALHSSTMDAPLYSVAVRFEQPCSFTRDAAVELDLLISKAPPKGYGVDKFESYNIAVVKGNKTFANIHLQAHNMRGHPSIINIRHIQGRCQQIVDREEIYGTLKSFGFTYGPGYSLLMYAQRSSQECLAKIFVPKAMFIEIAGTTIHPSILDGMIQTSVILMDGVDDARDLLPRSIGKLTSYRKTEDEMYIYTTLKSTDRKVTLYDIKLTTLCGEIIADLEDLAIKSLTDKSGGVENMYTCIWKPVGTKFPHHETKKPNVLFITDNIPENTPASLLKKCILYEVMGDPGSTVVKDMELLLKNKMKEFEFIVLTCNTTISDSQDAFNVQTKTLNLCMLLKDIYIYAVEKTLTLPIYFFTKRAFPFENGPPEPESVNPIMTALWGMTRCALREQVYTDVVTIDLHLPEETSTQLIYLSSIAEIINSDQTLRNYPEWMVTSDTMYVNQFVQVESETPVPTFRHNFADKSQNVILLSKEPMVLTDTFPVYHETQIKDETHPHVQIDVSATAFQNPLLYNMSMLYSVMEKRRTMKGNGYPLFALENIGPAQGKALSKKLKRYSIPAISCYPAPVGSKIKVPIGATIPANLIADYVPGDLTRFVLLWSLKDLVVTKSATILASSATARLGEVLMCLLMSRKKPKPLNINIVVVEELNNVESLNETVLSLILMDETIVSLVARRWMQPKYYISLVSLLQPVARAPLSFFLPTVEIQLLDTADVFHPQNLTKIVPKIKKWMRHHSALMPRVSECLHKNPITTGVFKDAAADLDELLEVQITKMNSSVVRVEKSELFRKDAVYIVVGGLTGLGWLFVKFLTQNGAGNIAILNRRQATVEKMSEISQLAASQNCTIKAFQADVTHMESLKSFMSLLQQAFQDLVIKGVFFGAAVVDDQLLVQVDPNSFAKVMSPKVMGAWNFHQLTKELPLDYFVLHSSVTSVIGNAGQASYGVGNAFMDGLSHYRRHLKLSGQSINWGALDLGMLNDYSEAKKILESQGFILLSEEDIASVIFIILLLDWGQILPCKFDNEVLLKRLKRDMLVPFQYRLKTMLGSAAEEVKIEQDILLALQTARDLPPEQRVEIYERYVIALASQVLSAEDGSFKSDTNLVDQGMDSIVAMTMINQIYKEVHCRLPAIVFISGDPTVRTIAQAIDDVLSGKLAEGSEFGPDYEQPAIENGSNEEKKDLKIMETQPPKKKISFTASIIESSQLAIYKRHPRKQSLHGVVDVDIPADKKDPEAVKNVILKVLLMHPTACTVFKEGLSKRSSLMNFEKQILAAEEVIDFRIAKIEADELQTFSEEAFDVKEKGPLRFILHLGQKLFLRIVYHKASFDFKAMMLFLQDLVAAFDLKMKPPIIENEKHDKILMQSEKLNIELDKVYKSKSETFAQFWSKALSQDVANTSLHGPRSQFPPKPMVATNAVLRAVLTSELTQKITNFIRFHHVSLLGLVTGAYQALLHIVTGKSTVSLMFPVDLRRFISDLESDVANFCNEIPLIAKFDEDSKMTTQEFIIENNKRVQQSIDNGVLPFTSFQGLAERTMEMFDLSPHGISIDMISDSDMAKDGPVRSIPAMLPMGLETNLLVQHNLFQGVIILNLGYKECVMSGARADVLLKNMISLLTSILTNPGLQLRQIKKYTKGISFKAEKRSPCAVQ</sequence>
<dbReference type="SMART" id="SM00822">
    <property type="entry name" value="PKS_KR"/>
    <property type="match status" value="1"/>
</dbReference>
<dbReference type="Pfam" id="PF00668">
    <property type="entry name" value="Condensation"/>
    <property type="match status" value="1"/>
</dbReference>
<dbReference type="Proteomes" id="UP000076420">
    <property type="component" value="Unassembled WGS sequence"/>
</dbReference>
<keyword evidence="2" id="KW-0597">Phosphoprotein</keyword>
<feature type="region of interest" description="C-terminal hotdog fold" evidence="4">
    <location>
        <begin position="1029"/>
        <end position="1172"/>
    </location>
</feature>
<dbReference type="GO" id="GO:0031177">
    <property type="term" value="F:phosphopantetheine binding"/>
    <property type="evidence" value="ECO:0007669"/>
    <property type="project" value="InterPro"/>
</dbReference>
<dbReference type="OrthoDB" id="329835at2759"/>
<dbReference type="PROSITE" id="PS00606">
    <property type="entry name" value="KS3_1"/>
    <property type="match status" value="1"/>
</dbReference>
<dbReference type="SUPFAM" id="SSF52151">
    <property type="entry name" value="FabD/lysophospholipase-like"/>
    <property type="match status" value="1"/>
</dbReference>
<dbReference type="GO" id="GO:0044550">
    <property type="term" value="P:secondary metabolite biosynthetic process"/>
    <property type="evidence" value="ECO:0007669"/>
    <property type="project" value="UniProtKB-ARBA"/>
</dbReference>
<dbReference type="InterPro" id="IPR014043">
    <property type="entry name" value="Acyl_transferase_dom"/>
</dbReference>
<dbReference type="FunFam" id="3.40.47.10:FF:000019">
    <property type="entry name" value="Polyketide synthase type I"/>
    <property type="match status" value="1"/>
</dbReference>
<feature type="active site" description="Proton acceptor; for dehydratase activity" evidence="4">
    <location>
        <position position="919"/>
    </location>
</feature>
<dbReference type="STRING" id="6526.A0A2C9MA35"/>
<dbReference type="VEuPathDB" id="VectorBase:BGLB040282"/>
<dbReference type="SUPFAM" id="SSF51735">
    <property type="entry name" value="NAD(P)-binding Rossmann-fold domains"/>
    <property type="match status" value="1"/>
</dbReference>